<evidence type="ECO:0000313" key="5">
    <source>
        <dbReference type="EMBL" id="RVX74608.1"/>
    </source>
</evidence>
<dbReference type="AlphaFoldDB" id="A0A438NFV5"/>
<protein>
    <recommendedName>
        <fullName evidence="4">Yeast cell wall synthesis Kre9/Knh1-like N-terminal domain-containing protein</fullName>
    </recommendedName>
</protein>
<evidence type="ECO:0000259" key="4">
    <source>
        <dbReference type="Pfam" id="PF10342"/>
    </source>
</evidence>
<feature type="signal peptide" evidence="3">
    <location>
        <begin position="1"/>
        <end position="19"/>
    </location>
</feature>
<dbReference type="PANTHER" id="PTHR40633">
    <property type="entry name" value="MATRIX PROTEIN, PUTATIVE (AFU_ORTHOLOGUE AFUA_8G05410)-RELATED"/>
    <property type="match status" value="1"/>
</dbReference>
<evidence type="ECO:0000256" key="1">
    <source>
        <dbReference type="ARBA" id="ARBA00022729"/>
    </source>
</evidence>
<keyword evidence="1 3" id="KW-0732">Signal</keyword>
<dbReference type="OrthoDB" id="5589325at2759"/>
<dbReference type="InterPro" id="IPR052982">
    <property type="entry name" value="SRP1/TIP1-like"/>
</dbReference>
<comment type="caution">
    <text evidence="5">The sequence shown here is derived from an EMBL/GenBank/DDBJ whole genome shotgun (WGS) entry which is preliminary data.</text>
</comment>
<dbReference type="EMBL" id="NAJM01000004">
    <property type="protein sequence ID" value="RVX74608.1"/>
    <property type="molecule type" value="Genomic_DNA"/>
</dbReference>
<dbReference type="InterPro" id="IPR018466">
    <property type="entry name" value="Kre9/Knh1-like_N"/>
</dbReference>
<evidence type="ECO:0000256" key="3">
    <source>
        <dbReference type="SAM" id="SignalP"/>
    </source>
</evidence>
<feature type="domain" description="Yeast cell wall synthesis Kre9/Knh1-like N-terminal" evidence="4">
    <location>
        <begin position="31"/>
        <end position="110"/>
    </location>
</feature>
<feature type="compositionally biased region" description="Low complexity" evidence="2">
    <location>
        <begin position="178"/>
        <end position="201"/>
    </location>
</feature>
<organism evidence="5 6">
    <name type="scientific">Exophiala mesophila</name>
    <name type="common">Black yeast-like fungus</name>
    <dbReference type="NCBI Taxonomy" id="212818"/>
    <lineage>
        <taxon>Eukaryota</taxon>
        <taxon>Fungi</taxon>
        <taxon>Dikarya</taxon>
        <taxon>Ascomycota</taxon>
        <taxon>Pezizomycotina</taxon>
        <taxon>Eurotiomycetes</taxon>
        <taxon>Chaetothyriomycetidae</taxon>
        <taxon>Chaetothyriales</taxon>
        <taxon>Herpotrichiellaceae</taxon>
        <taxon>Exophiala</taxon>
    </lineage>
</organism>
<accession>A0A438NFV5</accession>
<gene>
    <name evidence="5" type="ORF">B0A52_01734</name>
</gene>
<dbReference type="VEuPathDB" id="FungiDB:PV10_07185"/>
<feature type="compositionally biased region" description="Low complexity" evidence="2">
    <location>
        <begin position="119"/>
        <end position="164"/>
    </location>
</feature>
<sequence>MLAKNLIVVGAALVASAFAQGRLAFTSTPGTAVQGSTYNVTWSGGDGSAVTLTLRKGDPNDLETIGILGQSIMTDSYEWEVADSLEPDDDYALQITQRQDVINYSGLFSIVAGNGTNSTAATTTTPPSNSSSSTTTFIGSSAGTGTALPRNTTFSSPTISPTTSLEPAVTQHETQTESVATTTTPATTTTAGASAATSAPVGGSAAHLASSMALVMGVFAAIMFSN</sequence>
<dbReference type="Proteomes" id="UP000288859">
    <property type="component" value="Unassembled WGS sequence"/>
</dbReference>
<evidence type="ECO:0000256" key="2">
    <source>
        <dbReference type="SAM" id="MobiDB-lite"/>
    </source>
</evidence>
<dbReference type="PANTHER" id="PTHR40633:SF6">
    <property type="entry name" value="MATRIX PROTEIN, PUTATIVE (AFU_ORTHOLOGUE AFUA_8G05410)-RELATED"/>
    <property type="match status" value="1"/>
</dbReference>
<proteinExistence type="predicted"/>
<feature type="chain" id="PRO_5019274584" description="Yeast cell wall synthesis Kre9/Knh1-like N-terminal domain-containing protein" evidence="3">
    <location>
        <begin position="20"/>
        <end position="226"/>
    </location>
</feature>
<evidence type="ECO:0000313" key="6">
    <source>
        <dbReference type="Proteomes" id="UP000288859"/>
    </source>
</evidence>
<feature type="region of interest" description="Disordered" evidence="2">
    <location>
        <begin position="119"/>
        <end position="201"/>
    </location>
</feature>
<reference evidence="5 6" key="1">
    <citation type="submission" date="2017-03" db="EMBL/GenBank/DDBJ databases">
        <title>Genomes of endolithic fungi from Antarctica.</title>
        <authorList>
            <person name="Coleine C."/>
            <person name="Masonjones S."/>
            <person name="Stajich J.E."/>
        </authorList>
    </citation>
    <scope>NUCLEOTIDE SEQUENCE [LARGE SCALE GENOMIC DNA]</scope>
    <source>
        <strain evidence="5 6">CCFEE 6314</strain>
    </source>
</reference>
<name>A0A438NFV5_EXOME</name>
<dbReference type="Pfam" id="PF10342">
    <property type="entry name" value="Kre9_KNH"/>
    <property type="match status" value="1"/>
</dbReference>